<dbReference type="OrthoDB" id="31183at2759"/>
<proteinExistence type="predicted"/>
<dbReference type="GO" id="GO:0045943">
    <property type="term" value="P:positive regulation of transcription by RNA polymerase I"/>
    <property type="evidence" value="ECO:0007669"/>
    <property type="project" value="TreeGrafter"/>
</dbReference>
<keyword evidence="3" id="KW-1185">Reference proteome</keyword>
<protein>
    <recommendedName>
        <fullName evidence="1">At3g06530-like ARM-repeats domain-containing protein</fullName>
    </recommendedName>
</protein>
<evidence type="ECO:0000313" key="3">
    <source>
        <dbReference type="Proteomes" id="UP000250321"/>
    </source>
</evidence>
<name>A0A314Y7X7_PRUYE</name>
<dbReference type="GO" id="GO:0000462">
    <property type="term" value="P:maturation of SSU-rRNA from tricistronic rRNA transcript (SSU-rRNA, 5.8S rRNA, LSU-rRNA)"/>
    <property type="evidence" value="ECO:0007669"/>
    <property type="project" value="TreeGrafter"/>
</dbReference>
<comment type="caution">
    <text evidence="2">The sequence shown here is derived from an EMBL/GenBank/DDBJ whole genome shotgun (WGS) entry which is preliminary data.</text>
</comment>
<dbReference type="EMBL" id="PJQY01001743">
    <property type="protein sequence ID" value="PQQ00094.1"/>
    <property type="molecule type" value="Genomic_DNA"/>
</dbReference>
<dbReference type="InterPro" id="IPR016024">
    <property type="entry name" value="ARM-type_fold"/>
</dbReference>
<gene>
    <name evidence="2" type="ORF">Pyn_28397</name>
</gene>
<dbReference type="AlphaFoldDB" id="A0A314Y7X7"/>
<dbReference type="STRING" id="2094558.A0A314Y7X7"/>
<evidence type="ECO:0000313" key="2">
    <source>
        <dbReference type="EMBL" id="PQQ00094.1"/>
    </source>
</evidence>
<dbReference type="InterPro" id="IPR056384">
    <property type="entry name" value="ARM_At3g06530"/>
</dbReference>
<feature type="domain" description="At3g06530-like ARM-repeats" evidence="1">
    <location>
        <begin position="317"/>
        <end position="504"/>
    </location>
</feature>
<dbReference type="SUPFAM" id="SSF48371">
    <property type="entry name" value="ARM repeat"/>
    <property type="match status" value="1"/>
</dbReference>
<dbReference type="PANTHER" id="PTHR13457:SF1">
    <property type="entry name" value="HEAT REPEAT-CONTAINING PROTEIN 1"/>
    <property type="match status" value="1"/>
</dbReference>
<accession>A0A314Y7X7</accession>
<dbReference type="GO" id="GO:0034455">
    <property type="term" value="C:t-UTP complex"/>
    <property type="evidence" value="ECO:0007669"/>
    <property type="project" value="TreeGrafter"/>
</dbReference>
<organism evidence="2 3">
    <name type="scientific">Prunus yedoensis var. nudiflora</name>
    <dbReference type="NCBI Taxonomy" id="2094558"/>
    <lineage>
        <taxon>Eukaryota</taxon>
        <taxon>Viridiplantae</taxon>
        <taxon>Streptophyta</taxon>
        <taxon>Embryophyta</taxon>
        <taxon>Tracheophyta</taxon>
        <taxon>Spermatophyta</taxon>
        <taxon>Magnoliopsida</taxon>
        <taxon>eudicotyledons</taxon>
        <taxon>Gunneridae</taxon>
        <taxon>Pentapetalae</taxon>
        <taxon>rosids</taxon>
        <taxon>fabids</taxon>
        <taxon>Rosales</taxon>
        <taxon>Rosaceae</taxon>
        <taxon>Amygdaloideae</taxon>
        <taxon>Amygdaleae</taxon>
        <taxon>Prunus</taxon>
    </lineage>
</organism>
<dbReference type="Proteomes" id="UP000250321">
    <property type="component" value="Unassembled WGS sequence"/>
</dbReference>
<evidence type="ECO:0000259" key="1">
    <source>
        <dbReference type="Pfam" id="PF24477"/>
    </source>
</evidence>
<reference evidence="2 3" key="1">
    <citation type="submission" date="2018-02" db="EMBL/GenBank/DDBJ databases">
        <title>Draft genome of wild Prunus yedoensis var. nudiflora.</title>
        <authorList>
            <person name="Baek S."/>
            <person name="Kim J.-H."/>
            <person name="Choi K."/>
            <person name="Kim G.-B."/>
            <person name="Cho A."/>
            <person name="Jang H."/>
            <person name="Shin C.-H."/>
            <person name="Yu H.-J."/>
            <person name="Mun J.-H."/>
        </authorList>
    </citation>
    <scope>NUCLEOTIDE SEQUENCE [LARGE SCALE GENOMIC DNA]</scope>
    <source>
        <strain evidence="3">cv. Jeju island</strain>
        <tissue evidence="2">Leaf</tissue>
    </source>
</reference>
<dbReference type="InterPro" id="IPR040191">
    <property type="entry name" value="UTP10"/>
</dbReference>
<sequence>MTLINLVQLQAVDIFPIKTLEILMDIRDFAAILLGLFNEFNIDRFVWVLLDSLVDYSSSNESCQLALISILETIPSKNFVQHAVSKVLSLCLQSSQKIKNSTSSLSGSWAKKILVVLNEKYQSELQGAVHKFLDEKNVQSKKGGSVHEILGQMLDGNLDMSLAFSESKIWFGLHHPKADVRRRTLSALGTSGVLEAKAANPQSLVSIEDVILRQLHDDDLTVVRAALSLDRLSTIISSADLFEALGNVLKRCIGILMSSSLENTSLACDVSVLCLKNASSGIDDNIECCNTLASMIFPFSLFYLRFMFHEYRHRGASNTALTSQPGSLSSINMDTIASLAGRFSLHPEEFMPWLIKSSNDFELSKTQFFLVMMQTLLIQKNKLAGFLALFEVGFPALKAEWEAFESMGDSFIEELDKDVLNWDCRIFLDKLDSNLKALNANILICLFWRLMEAFLSAMPADISMDNDKKWASWLRDLFVFFSISKFKKVFKEHRHYLVTKCKISAVRFLPRFFTEEDVPPAVQVESLNCFAYLSLQPEVRLPIQLLAEFPSFLVPLAGYNQDIRHAAMNCIEGLHTLWAHVDSSSKKNGNHATWIHLLDKLLDLMGFIAPKNVELRVDQSTRKKILAFILNSALKLPDYAKLVILSLLRGMGNAIIHDREMKSFLSQLLGRRSQNYCELQVPARICQQLKFRYYAFYWSCAMPSSPDEHVLEDHLLEALKLDGLAPEDPAVIQPCVTVLQKLNNQIYSGLKTEIQFMWACGHDGKVYIWDVLSASYNLDVLSNSLGTA</sequence>
<dbReference type="GO" id="GO:0032040">
    <property type="term" value="C:small-subunit processome"/>
    <property type="evidence" value="ECO:0007669"/>
    <property type="project" value="TreeGrafter"/>
</dbReference>
<dbReference type="GO" id="GO:0030515">
    <property type="term" value="F:snoRNA binding"/>
    <property type="evidence" value="ECO:0007669"/>
    <property type="project" value="TreeGrafter"/>
</dbReference>
<dbReference type="PANTHER" id="PTHR13457">
    <property type="entry name" value="BAP28"/>
    <property type="match status" value="1"/>
</dbReference>
<dbReference type="Pfam" id="PF24477">
    <property type="entry name" value="ARM_At3g06530"/>
    <property type="match status" value="1"/>
</dbReference>
<dbReference type="GO" id="GO:0030686">
    <property type="term" value="C:90S preribosome"/>
    <property type="evidence" value="ECO:0007669"/>
    <property type="project" value="TreeGrafter"/>
</dbReference>